<dbReference type="InterPro" id="IPR052021">
    <property type="entry name" value="Type-I_RS_S_subunit"/>
</dbReference>
<dbReference type="Proteomes" id="UP001223501">
    <property type="component" value="Chromosome"/>
</dbReference>
<dbReference type="Gene3D" id="3.90.220.20">
    <property type="entry name" value="DNA methylase specificity domains"/>
    <property type="match status" value="2"/>
</dbReference>
<keyword evidence="5" id="KW-0255">Endonuclease</keyword>
<evidence type="ECO:0000259" key="4">
    <source>
        <dbReference type="Pfam" id="PF01420"/>
    </source>
</evidence>
<evidence type="ECO:0000256" key="2">
    <source>
        <dbReference type="ARBA" id="ARBA00022747"/>
    </source>
</evidence>
<dbReference type="CDD" id="cd17273">
    <property type="entry name" value="RMtype1_S_EcoJA69PI-TRD1-CR1_like"/>
    <property type="match status" value="1"/>
</dbReference>
<feature type="domain" description="Type I restriction modification DNA specificity" evidence="4">
    <location>
        <begin position="215"/>
        <end position="388"/>
    </location>
</feature>
<evidence type="ECO:0000256" key="3">
    <source>
        <dbReference type="ARBA" id="ARBA00023125"/>
    </source>
</evidence>
<dbReference type="EMBL" id="CP106831">
    <property type="protein sequence ID" value="WIH97521.1"/>
    <property type="molecule type" value="Genomic_DNA"/>
</dbReference>
<dbReference type="RefSeq" id="WP_284583619.1">
    <property type="nucleotide sequence ID" value="NZ_CP106831.1"/>
</dbReference>
<organism evidence="5 6">
    <name type="scientific">Empedobacter falsenii</name>
    <dbReference type="NCBI Taxonomy" id="343874"/>
    <lineage>
        <taxon>Bacteria</taxon>
        <taxon>Pseudomonadati</taxon>
        <taxon>Bacteroidota</taxon>
        <taxon>Flavobacteriia</taxon>
        <taxon>Flavobacteriales</taxon>
        <taxon>Weeksellaceae</taxon>
        <taxon>Empedobacter</taxon>
    </lineage>
</organism>
<proteinExistence type="inferred from homology"/>
<keyword evidence="5" id="KW-0540">Nuclease</keyword>
<dbReference type="Pfam" id="PF01420">
    <property type="entry name" value="Methylase_S"/>
    <property type="match status" value="2"/>
</dbReference>
<evidence type="ECO:0000313" key="5">
    <source>
        <dbReference type="EMBL" id="WIH97521.1"/>
    </source>
</evidence>
<dbReference type="PANTHER" id="PTHR30408:SF13">
    <property type="entry name" value="TYPE I RESTRICTION ENZYME HINDI SPECIFICITY SUBUNIT"/>
    <property type="match status" value="1"/>
</dbReference>
<feature type="domain" description="Type I restriction modification DNA specificity" evidence="4">
    <location>
        <begin position="15"/>
        <end position="188"/>
    </location>
</feature>
<keyword evidence="6" id="KW-1185">Reference proteome</keyword>
<dbReference type="SUPFAM" id="SSF116734">
    <property type="entry name" value="DNA methylase specificity domain"/>
    <property type="match status" value="2"/>
</dbReference>
<keyword evidence="3" id="KW-0238">DNA-binding</keyword>
<dbReference type="GO" id="GO:0004519">
    <property type="term" value="F:endonuclease activity"/>
    <property type="evidence" value="ECO:0007669"/>
    <property type="project" value="UniProtKB-KW"/>
</dbReference>
<gene>
    <name evidence="5" type="ORF">OBA43_00900</name>
</gene>
<comment type="similarity">
    <text evidence="1">Belongs to the type-I restriction system S methylase family.</text>
</comment>
<dbReference type="CDD" id="cd17246">
    <property type="entry name" value="RMtype1_S_SonII-TRD2-CR2_like"/>
    <property type="match status" value="1"/>
</dbReference>
<name>A0ABY8V7F6_9FLAO</name>
<keyword evidence="2" id="KW-0680">Restriction system</keyword>
<dbReference type="PANTHER" id="PTHR30408">
    <property type="entry name" value="TYPE-1 RESTRICTION ENZYME ECOKI SPECIFICITY PROTEIN"/>
    <property type="match status" value="1"/>
</dbReference>
<reference evidence="5 6" key="1">
    <citation type="submission" date="2022-09" db="EMBL/GenBank/DDBJ databases">
        <title>Whole genome sequencing analysis of tet(X)-positive Empedobacter falsenii YWS9-3.</title>
        <authorList>
            <person name="Chen C."/>
            <person name="Lv Y.-L."/>
        </authorList>
    </citation>
    <scope>NUCLEOTIDE SEQUENCE [LARGE SCALE GENOMIC DNA]</scope>
    <source>
        <strain evidence="5 6">YWS9-3_T</strain>
    </source>
</reference>
<evidence type="ECO:0000256" key="1">
    <source>
        <dbReference type="ARBA" id="ARBA00010923"/>
    </source>
</evidence>
<dbReference type="InterPro" id="IPR000055">
    <property type="entry name" value="Restrct_endonuc_typeI_TRD"/>
</dbReference>
<protein>
    <submittedName>
        <fullName evidence="5">Restriction endonuclease subunit S</fullName>
    </submittedName>
</protein>
<dbReference type="Gene3D" id="1.10.287.1120">
    <property type="entry name" value="Bipartite methylase S protein"/>
    <property type="match status" value="1"/>
</dbReference>
<dbReference type="InterPro" id="IPR044946">
    <property type="entry name" value="Restrct_endonuc_typeI_TRD_sf"/>
</dbReference>
<accession>A0ABY8V7F6</accession>
<sequence>MENLQPKLRFPEFEEDWIQKPLKDIGEIVGGGTPSTTIEEYWNGEVNWFTPTEITSKYVSSSKRKITDLGVSKSSAKILPKGSILLTTRATIGECSISLEESTTNQGFQSVIVNSSNNNEFIYYLINTLKNELIKNSSGSTFLEISKRKIESISNFFPNLQEQTKIADFLGAVDKQLDILNQKKEKLNLYKKGVMQQLFAQQLRFKDDNGNDYPDWQEKTLGEVTDLITKGTTPKRFCNSGINFIKVESLINCKIDKSKVMYIEDDIHLTSLKRSILKNNDILFSIAGSLGRVALVSNEILPANTNQALSIIRLKENEFHDFYIQLLSSHLVDDYILKNKSIGAQPNLSLEQMKNFKFFKPKNKEEQTKIANFLSAIDTQIETVENQITKTETYKKGLLQQMFV</sequence>
<keyword evidence="5" id="KW-0378">Hydrolase</keyword>
<evidence type="ECO:0000313" key="6">
    <source>
        <dbReference type="Proteomes" id="UP001223501"/>
    </source>
</evidence>